<evidence type="ECO:0008006" key="3">
    <source>
        <dbReference type="Google" id="ProtNLM"/>
    </source>
</evidence>
<protein>
    <recommendedName>
        <fullName evidence="3">SWIM-type domain-containing protein</fullName>
    </recommendedName>
</protein>
<dbReference type="Proteomes" id="UP001153636">
    <property type="component" value="Chromosome 2"/>
</dbReference>
<organism evidence="1 2">
    <name type="scientific">Psylliodes chrysocephalus</name>
    <dbReference type="NCBI Taxonomy" id="3402493"/>
    <lineage>
        <taxon>Eukaryota</taxon>
        <taxon>Metazoa</taxon>
        <taxon>Ecdysozoa</taxon>
        <taxon>Arthropoda</taxon>
        <taxon>Hexapoda</taxon>
        <taxon>Insecta</taxon>
        <taxon>Pterygota</taxon>
        <taxon>Neoptera</taxon>
        <taxon>Endopterygota</taxon>
        <taxon>Coleoptera</taxon>
        <taxon>Polyphaga</taxon>
        <taxon>Cucujiformia</taxon>
        <taxon>Chrysomeloidea</taxon>
        <taxon>Chrysomelidae</taxon>
        <taxon>Galerucinae</taxon>
        <taxon>Alticini</taxon>
        <taxon>Psylliodes</taxon>
    </lineage>
</organism>
<keyword evidence="2" id="KW-1185">Reference proteome</keyword>
<sequence>MSIQDALLALSSKINRSLDDSNACLCIFIDLSKDFDTVGKFKTNVKNSILTVISCLLTVKQHGHIKSIFNFLKQTIPVQHVPSIGDYYRIAVALINRYHPTIHMNGADAELAFRIIEKAREPDIVQAFVNVNNLFARNINRWVRMDTVHLMEFPQLTLEYLQDLTTGVYQVNLAPSYVQDKLQRDADEKFQFEMLRGENNLPERGLLRVRVYSRFRNATKHQLCITVKPNDEIEGNEEDYEFNRNEEPIFGYYCTCPSDARTVGTCVYVASVLWFLGYARHEANIRYPSTSLVNTIRNARNRPQ</sequence>
<evidence type="ECO:0000313" key="1">
    <source>
        <dbReference type="EMBL" id="CAH1106001.1"/>
    </source>
</evidence>
<proteinExistence type="predicted"/>
<dbReference type="EMBL" id="OV651814">
    <property type="protein sequence ID" value="CAH1106001.1"/>
    <property type="molecule type" value="Genomic_DNA"/>
</dbReference>
<accession>A0A9P0CXD3</accession>
<reference evidence="1" key="1">
    <citation type="submission" date="2022-01" db="EMBL/GenBank/DDBJ databases">
        <authorList>
            <person name="King R."/>
        </authorList>
    </citation>
    <scope>NUCLEOTIDE SEQUENCE</scope>
</reference>
<evidence type="ECO:0000313" key="2">
    <source>
        <dbReference type="Proteomes" id="UP001153636"/>
    </source>
</evidence>
<name>A0A9P0CXD3_9CUCU</name>
<dbReference type="AlphaFoldDB" id="A0A9P0CXD3"/>
<gene>
    <name evidence="1" type="ORF">PSYICH_LOCUS6892</name>
</gene>
<dbReference type="OrthoDB" id="6763548at2759"/>